<gene>
    <name evidence="1" type="ORF">ECRASSUSDP1_LOCUS11860</name>
</gene>
<reference evidence="1" key="1">
    <citation type="submission" date="2023-07" db="EMBL/GenBank/DDBJ databases">
        <authorList>
            <consortium name="AG Swart"/>
            <person name="Singh M."/>
            <person name="Singh A."/>
            <person name="Seah K."/>
            <person name="Emmerich C."/>
        </authorList>
    </citation>
    <scope>NUCLEOTIDE SEQUENCE</scope>
    <source>
        <strain evidence="1">DP1</strain>
    </source>
</reference>
<name>A0AAD1UKQ5_EUPCR</name>
<sequence>MFYLSLTENKSNCTHSSFWKFILSKLVIFRTLISMYLLTQKSQFLRNSVADHIMRLSLLSRALGGQVILEAQICSFSDCSRIICTMIVIARN</sequence>
<keyword evidence="2" id="KW-1185">Reference proteome</keyword>
<dbReference type="AlphaFoldDB" id="A0AAD1UKQ5"/>
<evidence type="ECO:0000313" key="2">
    <source>
        <dbReference type="Proteomes" id="UP001295684"/>
    </source>
</evidence>
<organism evidence="1 2">
    <name type="scientific">Euplotes crassus</name>
    <dbReference type="NCBI Taxonomy" id="5936"/>
    <lineage>
        <taxon>Eukaryota</taxon>
        <taxon>Sar</taxon>
        <taxon>Alveolata</taxon>
        <taxon>Ciliophora</taxon>
        <taxon>Intramacronucleata</taxon>
        <taxon>Spirotrichea</taxon>
        <taxon>Hypotrichia</taxon>
        <taxon>Euplotida</taxon>
        <taxon>Euplotidae</taxon>
        <taxon>Moneuplotes</taxon>
    </lineage>
</organism>
<dbReference type="EMBL" id="CAMPGE010011735">
    <property type="protein sequence ID" value="CAI2370547.1"/>
    <property type="molecule type" value="Genomic_DNA"/>
</dbReference>
<evidence type="ECO:0000313" key="1">
    <source>
        <dbReference type="EMBL" id="CAI2370547.1"/>
    </source>
</evidence>
<protein>
    <submittedName>
        <fullName evidence="1">Uncharacterized protein</fullName>
    </submittedName>
</protein>
<proteinExistence type="predicted"/>
<comment type="caution">
    <text evidence="1">The sequence shown here is derived from an EMBL/GenBank/DDBJ whole genome shotgun (WGS) entry which is preliminary data.</text>
</comment>
<dbReference type="Proteomes" id="UP001295684">
    <property type="component" value="Unassembled WGS sequence"/>
</dbReference>
<accession>A0AAD1UKQ5</accession>